<dbReference type="AlphaFoldDB" id="A0A563F2Q5"/>
<protein>
    <submittedName>
        <fullName evidence="1">Uncharacterized protein</fullName>
    </submittedName>
</protein>
<sequence>MVLHGVRGDHQPGRDVRSGASGYHLVLSSLVLFAADRMALSRPTGAGVGGSIAQLVPALVVLLTW</sequence>
<comment type="caution">
    <text evidence="1">The sequence shown here is derived from an EMBL/GenBank/DDBJ whole genome shotgun (WGS) entry which is preliminary data.</text>
</comment>
<dbReference type="RefSeq" id="WP_146348982.1">
    <property type="nucleotide sequence ID" value="NZ_VOBR01000001.1"/>
</dbReference>
<dbReference type="OrthoDB" id="9803832at2"/>
<proteinExistence type="predicted"/>
<evidence type="ECO:0000313" key="1">
    <source>
        <dbReference type="EMBL" id="TWP54199.1"/>
    </source>
</evidence>
<evidence type="ECO:0000313" key="2">
    <source>
        <dbReference type="Proteomes" id="UP000316639"/>
    </source>
</evidence>
<reference evidence="1 2" key="1">
    <citation type="submission" date="2019-07" db="EMBL/GenBank/DDBJ databases">
        <title>Lentzea xizangensis sp. nov., isolated from Qinghai-Tibetan Plateau Soils.</title>
        <authorList>
            <person name="Huang J."/>
        </authorList>
    </citation>
    <scope>NUCLEOTIDE SEQUENCE [LARGE SCALE GENOMIC DNA]</scope>
    <source>
        <strain evidence="1 2">FXJ1.1311</strain>
    </source>
</reference>
<keyword evidence="2" id="KW-1185">Reference proteome</keyword>
<accession>A0A563F2Q5</accession>
<gene>
    <name evidence="1" type="ORF">FKR81_01160</name>
</gene>
<dbReference type="Proteomes" id="UP000316639">
    <property type="component" value="Unassembled WGS sequence"/>
</dbReference>
<organism evidence="1 2">
    <name type="scientific">Lentzea tibetensis</name>
    <dbReference type="NCBI Taxonomy" id="2591470"/>
    <lineage>
        <taxon>Bacteria</taxon>
        <taxon>Bacillati</taxon>
        <taxon>Actinomycetota</taxon>
        <taxon>Actinomycetes</taxon>
        <taxon>Pseudonocardiales</taxon>
        <taxon>Pseudonocardiaceae</taxon>
        <taxon>Lentzea</taxon>
    </lineage>
</organism>
<dbReference type="EMBL" id="VOBR01000001">
    <property type="protein sequence ID" value="TWP54199.1"/>
    <property type="molecule type" value="Genomic_DNA"/>
</dbReference>
<name>A0A563F2Q5_9PSEU</name>